<dbReference type="CDD" id="cd00796">
    <property type="entry name" value="INT_Rci_Hp1_C"/>
    <property type="match status" value="1"/>
</dbReference>
<dbReference type="SUPFAM" id="SSF56349">
    <property type="entry name" value="DNA breaking-rejoining enzymes"/>
    <property type="match status" value="1"/>
</dbReference>
<evidence type="ECO:0000313" key="8">
    <source>
        <dbReference type="Proteomes" id="UP001154259"/>
    </source>
</evidence>
<dbReference type="PANTHER" id="PTHR30349">
    <property type="entry name" value="PHAGE INTEGRASE-RELATED"/>
    <property type="match status" value="1"/>
</dbReference>
<dbReference type="EMBL" id="CAMXCS010000002">
    <property type="protein sequence ID" value="CAI3947458.1"/>
    <property type="molecule type" value="Genomic_DNA"/>
</dbReference>
<dbReference type="InterPro" id="IPR050090">
    <property type="entry name" value="Tyrosine_recombinase_XerCD"/>
</dbReference>
<feature type="domain" description="Tyr recombinase" evidence="4">
    <location>
        <begin position="165"/>
        <end position="339"/>
    </location>
</feature>
<dbReference type="Gene3D" id="1.10.443.10">
    <property type="entry name" value="Intergrase catalytic core"/>
    <property type="match status" value="1"/>
</dbReference>
<dbReference type="Gene3D" id="1.10.150.130">
    <property type="match status" value="1"/>
</dbReference>
<sequence>MPSFHKRGKSWRAFVCCKGVKPLPRTFDTLQEAKAWASRIESDILSGHYINKSIKNPLTNKGVLLTDIFDKYGREVTVKKRGANKELPRLNFLKTQPAFQLPIAEVTPQVIADWRDLRLMSVGGSTVNRDMNLISSVFNMAIKEWGIKLENNPVHMIRRPKNPSSRERRVSEDEQLRLAEVLDWDQKSAPQTNKQWVAFAFFLALATAMRRGEIVSIRWGDIYIDKSYIHLEITKNGDARDVPLSLVAKQLLLLLKPQNKKELLVPLRPDLLTSIFIKACKEAKIKDLHFHDSRREATTQLSKKLSNVLELSAVTGHKDLQTLKRYYRPKAEDLAKKLDG</sequence>
<dbReference type="InterPro" id="IPR011010">
    <property type="entry name" value="DNA_brk_join_enz"/>
</dbReference>
<keyword evidence="2" id="KW-0238">DNA-binding</keyword>
<dbReference type="PANTHER" id="PTHR30349:SF94">
    <property type="entry name" value="INTEGRASE_RECOMBINASE HI_1414-RELATED"/>
    <property type="match status" value="1"/>
</dbReference>
<evidence type="ECO:0000313" key="7">
    <source>
        <dbReference type="Proteomes" id="UP001154255"/>
    </source>
</evidence>
<dbReference type="Proteomes" id="UP001154259">
    <property type="component" value="Unassembled WGS sequence"/>
</dbReference>
<evidence type="ECO:0000256" key="3">
    <source>
        <dbReference type="ARBA" id="ARBA00023172"/>
    </source>
</evidence>
<dbReference type="GO" id="GO:0015074">
    <property type="term" value="P:DNA integration"/>
    <property type="evidence" value="ECO:0007669"/>
    <property type="project" value="UniProtKB-KW"/>
</dbReference>
<dbReference type="PROSITE" id="PS51898">
    <property type="entry name" value="TYR_RECOMBINASE"/>
    <property type="match status" value="1"/>
</dbReference>
<evidence type="ECO:0000259" key="4">
    <source>
        <dbReference type="PROSITE" id="PS51898"/>
    </source>
</evidence>
<dbReference type="GO" id="GO:0003677">
    <property type="term" value="F:DNA binding"/>
    <property type="evidence" value="ECO:0007669"/>
    <property type="project" value="UniProtKB-KW"/>
</dbReference>
<dbReference type="GO" id="GO:0006310">
    <property type="term" value="P:DNA recombination"/>
    <property type="evidence" value="ECO:0007669"/>
    <property type="project" value="UniProtKB-KW"/>
</dbReference>
<dbReference type="InterPro" id="IPR010998">
    <property type="entry name" value="Integrase_recombinase_N"/>
</dbReference>
<protein>
    <submittedName>
        <fullName evidence="5 6">Site-specific recombinase XerD (XerD)</fullName>
    </submittedName>
</protein>
<accession>A0A9W4TNS4</accession>
<evidence type="ECO:0000313" key="5">
    <source>
        <dbReference type="EMBL" id="CAI3936019.1"/>
    </source>
</evidence>
<dbReference type="Pfam" id="PF00589">
    <property type="entry name" value="Phage_integrase"/>
    <property type="match status" value="1"/>
</dbReference>
<dbReference type="Proteomes" id="UP001154255">
    <property type="component" value="Unassembled WGS sequence"/>
</dbReference>
<dbReference type="EMBL" id="CAMXCM010000002">
    <property type="protein sequence ID" value="CAI3936019.1"/>
    <property type="molecule type" value="Genomic_DNA"/>
</dbReference>
<keyword evidence="1" id="KW-0229">DNA integration</keyword>
<dbReference type="AlphaFoldDB" id="A0A9W4TNS4"/>
<dbReference type="InterPro" id="IPR013762">
    <property type="entry name" value="Integrase-like_cat_sf"/>
</dbReference>
<name>A0A9W4TNS4_9PROT</name>
<keyword evidence="8" id="KW-1185">Reference proteome</keyword>
<keyword evidence="3" id="KW-0233">DNA recombination</keyword>
<gene>
    <name evidence="6" type="ORF">R53529_LOCUS1492</name>
    <name evidence="5" type="ORF">R53530_LOCUS941</name>
</gene>
<proteinExistence type="predicted"/>
<evidence type="ECO:0000256" key="2">
    <source>
        <dbReference type="ARBA" id="ARBA00023125"/>
    </source>
</evidence>
<dbReference type="InterPro" id="IPR002104">
    <property type="entry name" value="Integrase_catalytic"/>
</dbReference>
<dbReference type="RefSeq" id="WP_271789915.1">
    <property type="nucleotide sequence ID" value="NZ_CAMXCM010000002.1"/>
</dbReference>
<organism evidence="5 7">
    <name type="scientific">Commensalibacter communis</name>
    <dbReference type="NCBI Taxonomy" id="2972786"/>
    <lineage>
        <taxon>Bacteria</taxon>
        <taxon>Pseudomonadati</taxon>
        <taxon>Pseudomonadota</taxon>
        <taxon>Alphaproteobacteria</taxon>
        <taxon>Acetobacterales</taxon>
        <taxon>Acetobacteraceae</taxon>
    </lineage>
</organism>
<evidence type="ECO:0000256" key="1">
    <source>
        <dbReference type="ARBA" id="ARBA00022908"/>
    </source>
</evidence>
<evidence type="ECO:0000313" key="6">
    <source>
        <dbReference type="EMBL" id="CAI3947458.1"/>
    </source>
</evidence>
<reference evidence="5" key="1">
    <citation type="submission" date="2022-10" db="EMBL/GenBank/DDBJ databases">
        <authorList>
            <person name="Botero Cardona J."/>
        </authorList>
    </citation>
    <scope>NUCLEOTIDE SEQUENCE</scope>
    <source>
        <strain evidence="5">LMG 31819</strain>
        <strain evidence="6">R-53529</strain>
    </source>
</reference>
<comment type="caution">
    <text evidence="5">The sequence shown here is derived from an EMBL/GenBank/DDBJ whole genome shotgun (WGS) entry which is preliminary data.</text>
</comment>